<organism evidence="5 6">
    <name type="scientific">Candidimonas nitroreducens</name>
    <dbReference type="NCBI Taxonomy" id="683354"/>
    <lineage>
        <taxon>Bacteria</taxon>
        <taxon>Pseudomonadati</taxon>
        <taxon>Pseudomonadota</taxon>
        <taxon>Betaproteobacteria</taxon>
        <taxon>Burkholderiales</taxon>
        <taxon>Alcaligenaceae</taxon>
        <taxon>Candidimonas</taxon>
    </lineage>
</organism>
<comment type="similarity">
    <text evidence="4">Belongs to the trans-sulfuration enzymes family.</text>
</comment>
<dbReference type="InterPro" id="IPR054542">
    <property type="entry name" value="Cys_met_metab_PP"/>
</dbReference>
<keyword evidence="2 3" id="KW-0663">Pyridoxal phosphate</keyword>
<dbReference type="InterPro" id="IPR015424">
    <property type="entry name" value="PyrdxlP-dep_Trfase"/>
</dbReference>
<dbReference type="GO" id="GO:0019343">
    <property type="term" value="P:cysteine biosynthetic process via cystathionine"/>
    <property type="evidence" value="ECO:0007669"/>
    <property type="project" value="TreeGrafter"/>
</dbReference>
<protein>
    <submittedName>
        <fullName evidence="5">Methionine gamma-lyase</fullName>
        <ecNumber evidence="5">4.4.1.11</ecNumber>
    </submittedName>
</protein>
<gene>
    <name evidence="5" type="ORF">CEY11_10865</name>
</gene>
<accession>A0A225MFY2</accession>
<evidence type="ECO:0000313" key="5">
    <source>
        <dbReference type="EMBL" id="OWT60164.1"/>
    </source>
</evidence>
<dbReference type="PROSITE" id="PS00868">
    <property type="entry name" value="CYS_MET_METAB_PP"/>
    <property type="match status" value="1"/>
</dbReference>
<dbReference type="GO" id="GO:0030170">
    <property type="term" value="F:pyridoxal phosphate binding"/>
    <property type="evidence" value="ECO:0007669"/>
    <property type="project" value="InterPro"/>
</dbReference>
<dbReference type="Proteomes" id="UP000214603">
    <property type="component" value="Unassembled WGS sequence"/>
</dbReference>
<evidence type="ECO:0000313" key="6">
    <source>
        <dbReference type="Proteomes" id="UP000214603"/>
    </source>
</evidence>
<comment type="cofactor">
    <cofactor evidence="1 4">
        <name>pyridoxal 5'-phosphate</name>
        <dbReference type="ChEBI" id="CHEBI:597326"/>
    </cofactor>
</comment>
<dbReference type="EMBL" id="NJIH01000006">
    <property type="protein sequence ID" value="OWT60164.1"/>
    <property type="molecule type" value="Genomic_DNA"/>
</dbReference>
<comment type="caution">
    <text evidence="5">The sequence shown here is derived from an EMBL/GenBank/DDBJ whole genome shotgun (WGS) entry which is preliminary data.</text>
</comment>
<proteinExistence type="inferred from homology"/>
<sequence>MTAATPPAPDTQPTDWHDETIALHGDAALAQDAAVVAPIHYSATFRADSPQAFAAMANATRPTGLYTRYGNPVYKRVEAILAELEGTETALLMASGMGAISTTVLALVSKGDHVVAQQRHYMSTTKLFEEVLPRFGVEVSIVEQTDTAAIAAALRPETRLVMLETPANPTLSLTDLAAVAKLAAARGILTIADNTFASPLNQKPHELGIDIVVHSATKYFGGHHDITAGAVCCSEEHAELIWKMHVTLGAVLSPMDAWLLLRGLRTLPLRMERINANALALAAWLEQQPQVERVHYPGLPSHPQHALALRQMKGFGAVIAFSIRGGFDATSSFVASLRLATHAVSLGGVETLAVHTAAMWAGTMTEAQMQAAGIEPNFVRMSVGVEHIEDLKADIGRALRATQAA</sequence>
<evidence type="ECO:0000256" key="3">
    <source>
        <dbReference type="PIRSR" id="PIRSR001434-2"/>
    </source>
</evidence>
<dbReference type="Gene3D" id="3.90.1150.10">
    <property type="entry name" value="Aspartate Aminotransferase, domain 1"/>
    <property type="match status" value="1"/>
</dbReference>
<evidence type="ECO:0000256" key="1">
    <source>
        <dbReference type="ARBA" id="ARBA00001933"/>
    </source>
</evidence>
<name>A0A225MFY2_9BURK</name>
<evidence type="ECO:0000256" key="2">
    <source>
        <dbReference type="ARBA" id="ARBA00022898"/>
    </source>
</evidence>
<dbReference type="GO" id="GO:0018826">
    <property type="term" value="F:methionine gamma-lyase activity"/>
    <property type="evidence" value="ECO:0007669"/>
    <property type="project" value="UniProtKB-EC"/>
</dbReference>
<dbReference type="EC" id="4.4.1.11" evidence="5"/>
<evidence type="ECO:0000256" key="4">
    <source>
        <dbReference type="RuleBase" id="RU362118"/>
    </source>
</evidence>
<dbReference type="PANTHER" id="PTHR11808">
    <property type="entry name" value="TRANS-SULFURATION ENZYME FAMILY MEMBER"/>
    <property type="match status" value="1"/>
</dbReference>
<dbReference type="RefSeq" id="WP_088603422.1">
    <property type="nucleotide sequence ID" value="NZ_NJIH01000006.1"/>
</dbReference>
<dbReference type="GO" id="GO:0009086">
    <property type="term" value="P:methionine biosynthetic process"/>
    <property type="evidence" value="ECO:0007669"/>
    <property type="project" value="UniProtKB-ARBA"/>
</dbReference>
<reference evidence="6" key="1">
    <citation type="submission" date="2017-06" db="EMBL/GenBank/DDBJ databases">
        <title>Herbaspirillum phytohormonus sp. nov., isolated from the root nodule of Robinia pseudoacacia in lead-zinc mine.</title>
        <authorList>
            <person name="Fan M."/>
            <person name="Lin Y."/>
        </authorList>
    </citation>
    <scope>NUCLEOTIDE SEQUENCE [LARGE SCALE GENOMIC DNA]</scope>
    <source>
        <strain evidence="6">SC-089</strain>
    </source>
</reference>
<keyword evidence="6" id="KW-1185">Reference proteome</keyword>
<dbReference type="AlphaFoldDB" id="A0A225MFY2"/>
<dbReference type="FunFam" id="3.40.640.10:FF:000046">
    <property type="entry name" value="Cystathionine gamma-lyase"/>
    <property type="match status" value="1"/>
</dbReference>
<dbReference type="PANTHER" id="PTHR11808:SF85">
    <property type="entry name" value="CYSTATHIONINE GAMMA-LYASE-RELATED"/>
    <property type="match status" value="1"/>
</dbReference>
<dbReference type="FunFam" id="3.90.1150.10:FF:000033">
    <property type="entry name" value="Cystathionine gamma-synthase"/>
    <property type="match status" value="1"/>
</dbReference>
<dbReference type="GO" id="GO:0019346">
    <property type="term" value="P:transsulfuration"/>
    <property type="evidence" value="ECO:0007669"/>
    <property type="project" value="InterPro"/>
</dbReference>
<dbReference type="GO" id="GO:0004123">
    <property type="term" value="F:cystathionine gamma-lyase activity"/>
    <property type="evidence" value="ECO:0007669"/>
    <property type="project" value="TreeGrafter"/>
</dbReference>
<dbReference type="OrthoDB" id="9805807at2"/>
<dbReference type="InterPro" id="IPR015422">
    <property type="entry name" value="PyrdxlP-dep_Trfase_small"/>
</dbReference>
<dbReference type="PIRSF" id="PIRSF001434">
    <property type="entry name" value="CGS"/>
    <property type="match status" value="1"/>
</dbReference>
<dbReference type="InterPro" id="IPR000277">
    <property type="entry name" value="Cys/Met-Metab_PyrdxlP-dep_enz"/>
</dbReference>
<feature type="modified residue" description="N6-(pyridoxal phosphate)lysine" evidence="3">
    <location>
        <position position="218"/>
    </location>
</feature>
<dbReference type="SUPFAM" id="SSF53383">
    <property type="entry name" value="PLP-dependent transferases"/>
    <property type="match status" value="1"/>
</dbReference>
<keyword evidence="5" id="KW-0456">Lyase</keyword>
<dbReference type="InterPro" id="IPR015421">
    <property type="entry name" value="PyrdxlP-dep_Trfase_major"/>
</dbReference>
<dbReference type="CDD" id="cd00614">
    <property type="entry name" value="CGS_like"/>
    <property type="match status" value="1"/>
</dbReference>
<dbReference type="Pfam" id="PF01053">
    <property type="entry name" value="Cys_Met_Meta_PP"/>
    <property type="match status" value="1"/>
</dbReference>
<dbReference type="GO" id="GO:0005737">
    <property type="term" value="C:cytoplasm"/>
    <property type="evidence" value="ECO:0007669"/>
    <property type="project" value="TreeGrafter"/>
</dbReference>
<dbReference type="Gene3D" id="3.40.640.10">
    <property type="entry name" value="Type I PLP-dependent aspartate aminotransferase-like (Major domain)"/>
    <property type="match status" value="1"/>
</dbReference>